<gene>
    <name evidence="2" type="ORF">ATY40_BA7502622</name>
</gene>
<accession>A0A1B2JB33</accession>
<feature type="region of interest" description="Disordered" evidence="1">
    <location>
        <begin position="1"/>
        <end position="51"/>
    </location>
</feature>
<keyword evidence="3" id="KW-1185">Reference proteome</keyword>
<dbReference type="OrthoDB" id="10306297at2759"/>
<evidence type="ECO:0000313" key="2">
    <source>
        <dbReference type="EMBL" id="ANZ75199.1"/>
    </source>
</evidence>
<reference evidence="2 3" key="1">
    <citation type="submission" date="2016-02" db="EMBL/GenBank/DDBJ databases">
        <title>Comparative genomic and transcriptomic foundation for Pichia pastoris.</title>
        <authorList>
            <person name="Love K.R."/>
            <person name="Shah K.A."/>
            <person name="Whittaker C.A."/>
            <person name="Wu J."/>
            <person name="Bartlett M.C."/>
            <person name="Ma D."/>
            <person name="Leeson R.L."/>
            <person name="Priest M."/>
            <person name="Young S.K."/>
            <person name="Love J.C."/>
        </authorList>
    </citation>
    <scope>NUCLEOTIDE SEQUENCE [LARGE SCALE GENOMIC DNA]</scope>
    <source>
        <strain evidence="2 3">ATCC 28485</strain>
    </source>
</reference>
<evidence type="ECO:0000256" key="1">
    <source>
        <dbReference type="SAM" id="MobiDB-lite"/>
    </source>
</evidence>
<evidence type="ECO:0000313" key="3">
    <source>
        <dbReference type="Proteomes" id="UP000094565"/>
    </source>
</evidence>
<proteinExistence type="predicted"/>
<organism evidence="2 3">
    <name type="scientific">Komagataella pastoris</name>
    <name type="common">Yeast</name>
    <name type="synonym">Pichia pastoris</name>
    <dbReference type="NCBI Taxonomy" id="4922"/>
    <lineage>
        <taxon>Eukaryota</taxon>
        <taxon>Fungi</taxon>
        <taxon>Dikarya</taxon>
        <taxon>Ascomycota</taxon>
        <taxon>Saccharomycotina</taxon>
        <taxon>Pichiomycetes</taxon>
        <taxon>Pichiales</taxon>
        <taxon>Pichiaceae</taxon>
        <taxon>Komagataella</taxon>
    </lineage>
</organism>
<dbReference type="EMBL" id="CP014585">
    <property type="protein sequence ID" value="ANZ75199.1"/>
    <property type="molecule type" value="Genomic_DNA"/>
</dbReference>
<dbReference type="AlphaFoldDB" id="A0A1B2JB33"/>
<name>A0A1B2JB33_PICPA</name>
<sequence>MITRFKNKSKEKATALKGKKKAQGSIEAEERNDQPHSKITQKMKSSNRVTKMGKESWYNDLSKYNHIKPLTFKVRRMVSNMTNYNHLLMHSIENRDYKQKLLAIEKRKLRLNSYPLPKVQNDQSLKDALNHFRIERQSRSIPILDRNPHVCSSFRENMHLYAKARTLHHDALMEDPVLRSFFEVHSRQMFGVGYIDTDQERKRVDLSTLKKIVDDDQFVNEENVFRGLKLEDFTEVQTFGFELI</sequence>
<feature type="compositionally biased region" description="Polar residues" evidence="1">
    <location>
        <begin position="37"/>
        <end position="49"/>
    </location>
</feature>
<protein>
    <submittedName>
        <fullName evidence="2">BA75_02622T0</fullName>
    </submittedName>
</protein>
<dbReference type="Proteomes" id="UP000094565">
    <property type="component" value="Chromosome 2"/>
</dbReference>